<evidence type="ECO:0000256" key="2">
    <source>
        <dbReference type="ARBA" id="ARBA00023125"/>
    </source>
</evidence>
<evidence type="ECO:0000259" key="4">
    <source>
        <dbReference type="PROSITE" id="PS01124"/>
    </source>
</evidence>
<dbReference type="InterPro" id="IPR009057">
    <property type="entry name" value="Homeodomain-like_sf"/>
</dbReference>
<dbReference type="InterPro" id="IPR011051">
    <property type="entry name" value="RmlC_Cupin_sf"/>
</dbReference>
<dbReference type="CDD" id="cd06124">
    <property type="entry name" value="cupin_NimR-like_N"/>
    <property type="match status" value="1"/>
</dbReference>
<dbReference type="EMBL" id="CP089982">
    <property type="protein sequence ID" value="WXA95190.1"/>
    <property type="molecule type" value="Genomic_DNA"/>
</dbReference>
<reference evidence="5 6" key="1">
    <citation type="submission" date="2021-12" db="EMBL/GenBank/DDBJ databases">
        <title>Discovery of the Pendulisporaceae a myxobacterial family with distinct sporulation behavior and unique specialized metabolism.</title>
        <authorList>
            <person name="Garcia R."/>
            <person name="Popoff A."/>
            <person name="Bader C.D."/>
            <person name="Loehr J."/>
            <person name="Walesch S."/>
            <person name="Walt C."/>
            <person name="Boldt J."/>
            <person name="Bunk B."/>
            <person name="Haeckl F.J.F.P.J."/>
            <person name="Gunesch A.P."/>
            <person name="Birkelbach J."/>
            <person name="Nuebel U."/>
            <person name="Pietschmann T."/>
            <person name="Bach T."/>
            <person name="Mueller R."/>
        </authorList>
    </citation>
    <scope>NUCLEOTIDE SEQUENCE [LARGE SCALE GENOMIC DNA]</scope>
    <source>
        <strain evidence="5 6">MSr12523</strain>
    </source>
</reference>
<dbReference type="InterPro" id="IPR020449">
    <property type="entry name" value="Tscrpt_reg_AraC-type_HTH"/>
</dbReference>
<organism evidence="5 6">
    <name type="scientific">Pendulispora brunnea</name>
    <dbReference type="NCBI Taxonomy" id="2905690"/>
    <lineage>
        <taxon>Bacteria</taxon>
        <taxon>Pseudomonadati</taxon>
        <taxon>Myxococcota</taxon>
        <taxon>Myxococcia</taxon>
        <taxon>Myxococcales</taxon>
        <taxon>Sorangiineae</taxon>
        <taxon>Pendulisporaceae</taxon>
        <taxon>Pendulispora</taxon>
    </lineage>
</organism>
<gene>
    <name evidence="5" type="ORF">LZC95_53315</name>
</gene>
<dbReference type="InterPro" id="IPR018060">
    <property type="entry name" value="HTH_AraC"/>
</dbReference>
<dbReference type="InterPro" id="IPR014710">
    <property type="entry name" value="RmlC-like_jellyroll"/>
</dbReference>
<dbReference type="PANTHER" id="PTHR11019:SF199">
    <property type="entry name" value="HTH-TYPE TRANSCRIPTIONAL REGULATOR NIMR"/>
    <property type="match status" value="1"/>
</dbReference>
<feature type="domain" description="HTH araC/xylS-type" evidence="4">
    <location>
        <begin position="157"/>
        <end position="257"/>
    </location>
</feature>
<keyword evidence="2" id="KW-0238">DNA-binding</keyword>
<name>A0ABZ2K925_9BACT</name>
<proteinExistence type="predicted"/>
<keyword evidence="3" id="KW-0804">Transcription</keyword>
<protein>
    <submittedName>
        <fullName evidence="5">Helix-turn-helix transcriptional regulator</fullName>
    </submittedName>
</protein>
<keyword evidence="6" id="KW-1185">Reference proteome</keyword>
<dbReference type="SUPFAM" id="SSF51182">
    <property type="entry name" value="RmlC-like cupins"/>
    <property type="match status" value="1"/>
</dbReference>
<keyword evidence="1" id="KW-0805">Transcription regulation</keyword>
<dbReference type="InterPro" id="IPR018062">
    <property type="entry name" value="HTH_AraC-typ_CS"/>
</dbReference>
<dbReference type="PROSITE" id="PS00041">
    <property type="entry name" value="HTH_ARAC_FAMILY_1"/>
    <property type="match status" value="1"/>
</dbReference>
<dbReference type="InterPro" id="IPR003313">
    <property type="entry name" value="AraC-bd"/>
</dbReference>
<dbReference type="Gene3D" id="2.60.120.10">
    <property type="entry name" value="Jelly Rolls"/>
    <property type="match status" value="1"/>
</dbReference>
<dbReference type="PROSITE" id="PS01124">
    <property type="entry name" value="HTH_ARAC_FAMILY_2"/>
    <property type="match status" value="1"/>
</dbReference>
<sequence>MGQRLDTIVDREDGPAVVAVLRKDERDRETAAHSHARAQLFASVFGLVTVSTNAGRWVMPPGRAMWIPPRVRHAARIHGPADGWSLYLVPSVCAELPTAPRVLQVTSLLRETIERAATWTPKTRALTPPEERIARVLVDEIHHAASEPLHLPMPHSASLLRIARALLSRPADARTEEEWAHVGGLAKRTLTRRFRTETGMSFGTWRTQLRILVALEQLAAGRDVTNIAFDLGYTSVSAFIATFRRAMGTTPKQYAIGVGKL</sequence>
<accession>A0ABZ2K925</accession>
<evidence type="ECO:0000313" key="6">
    <source>
        <dbReference type="Proteomes" id="UP001379533"/>
    </source>
</evidence>
<dbReference type="PRINTS" id="PR00032">
    <property type="entry name" value="HTHARAC"/>
</dbReference>
<dbReference type="SUPFAM" id="SSF46689">
    <property type="entry name" value="Homeodomain-like"/>
    <property type="match status" value="1"/>
</dbReference>
<dbReference type="Pfam" id="PF12833">
    <property type="entry name" value="HTH_18"/>
    <property type="match status" value="1"/>
</dbReference>
<evidence type="ECO:0000256" key="3">
    <source>
        <dbReference type="ARBA" id="ARBA00023163"/>
    </source>
</evidence>
<dbReference type="Gene3D" id="1.10.10.60">
    <property type="entry name" value="Homeodomain-like"/>
    <property type="match status" value="1"/>
</dbReference>
<evidence type="ECO:0000256" key="1">
    <source>
        <dbReference type="ARBA" id="ARBA00023015"/>
    </source>
</evidence>
<dbReference type="PANTHER" id="PTHR11019">
    <property type="entry name" value="HTH-TYPE TRANSCRIPTIONAL REGULATOR NIMR"/>
    <property type="match status" value="1"/>
</dbReference>
<dbReference type="Proteomes" id="UP001379533">
    <property type="component" value="Chromosome"/>
</dbReference>
<dbReference type="SMART" id="SM00342">
    <property type="entry name" value="HTH_ARAC"/>
    <property type="match status" value="1"/>
</dbReference>
<dbReference type="Pfam" id="PF02311">
    <property type="entry name" value="AraC_binding"/>
    <property type="match status" value="1"/>
</dbReference>
<dbReference type="RefSeq" id="WP_394845799.1">
    <property type="nucleotide sequence ID" value="NZ_CP089982.1"/>
</dbReference>
<evidence type="ECO:0000313" key="5">
    <source>
        <dbReference type="EMBL" id="WXA95190.1"/>
    </source>
</evidence>